<dbReference type="GO" id="GO:0035336">
    <property type="term" value="P:long-chain fatty-acyl-CoA metabolic process"/>
    <property type="evidence" value="ECO:0007669"/>
    <property type="project" value="TreeGrafter"/>
</dbReference>
<protein>
    <recommendedName>
        <fullName evidence="1">Thioester reductase (TE) domain-containing protein</fullName>
    </recommendedName>
</protein>
<sequence length="378" mass="41115">MSHVFLTGASGTIGSALLPRLLADPNQQVTVLLRASDSADLRNRLTGLHAAWTLADGDPRLQRLHAVRGDIAQPQLGLSGAQHADLAQQVTHIIHCAASVKLNMALGEARATAVTPTRSVLALARDCATQGQLRKVDLVSTVGVWGRSPGTMPERPLPEVSDFHNTYEAAKAEAERVIWAEGRGLPITVHRPSMVVGDSRDGRVIHFQVFYHLCEFLSGGRTFGIMPTLGHTRLDTVPVDWVADAIAWASAHPQTAGQIFHLCSGPAHAIPITTLQQVVRETWQRHGRPLPTLRTLDRRWLERLVPVIGALAGARTRRALRGLPPVLAYLAEDQGFSNTDSLRRLQDAGLPLPDVADYLQPVLQHYLAHLAARAAARH</sequence>
<dbReference type="Gene3D" id="3.40.50.720">
    <property type="entry name" value="NAD(P)-binding Rossmann-like Domain"/>
    <property type="match status" value="1"/>
</dbReference>
<dbReference type="OrthoDB" id="9810734at2"/>
<dbReference type="Proteomes" id="UP000301751">
    <property type="component" value="Unassembled WGS sequence"/>
</dbReference>
<dbReference type="InterPro" id="IPR013120">
    <property type="entry name" value="FAR_NAD-bd"/>
</dbReference>
<reference evidence="3" key="1">
    <citation type="submission" date="2019-03" db="EMBL/GenBank/DDBJ databases">
        <title>Aquabacterium pictum sp.nov., the first bacteriochlorophyll a-containing freshwater bacterium in the genus Aquabacterium of the class Betaproteobacteria.</title>
        <authorList>
            <person name="Hirose S."/>
            <person name="Tank M."/>
            <person name="Hara E."/>
            <person name="Tamaki H."/>
            <person name="Takaichi S."/>
            <person name="Haruta S."/>
            <person name="Hanada S."/>
        </authorList>
    </citation>
    <scope>NUCLEOTIDE SEQUENCE [LARGE SCALE GENOMIC DNA]</scope>
    <source>
        <strain evidence="3">W35</strain>
    </source>
</reference>
<dbReference type="PANTHER" id="PTHR11011:SF45">
    <property type="entry name" value="FATTY ACYL-COA REDUCTASE CG8306-RELATED"/>
    <property type="match status" value="1"/>
</dbReference>
<dbReference type="InterPro" id="IPR036291">
    <property type="entry name" value="NAD(P)-bd_dom_sf"/>
</dbReference>
<dbReference type="RefSeq" id="WP_137734149.1">
    <property type="nucleotide sequence ID" value="NZ_BJCL01000009.1"/>
</dbReference>
<dbReference type="AlphaFoldDB" id="A0A480ASN4"/>
<keyword evidence="3" id="KW-1185">Reference proteome</keyword>
<accession>A0A480ASN4</accession>
<dbReference type="EMBL" id="BJCL01000009">
    <property type="protein sequence ID" value="GCL64421.1"/>
    <property type="molecule type" value="Genomic_DNA"/>
</dbReference>
<evidence type="ECO:0000259" key="1">
    <source>
        <dbReference type="Pfam" id="PF07993"/>
    </source>
</evidence>
<dbReference type="CDD" id="cd05263">
    <property type="entry name" value="MupV_like_SDR_e"/>
    <property type="match status" value="1"/>
</dbReference>
<gene>
    <name evidence="2" type="ORF">AQPW35_35020</name>
</gene>
<dbReference type="PANTHER" id="PTHR11011">
    <property type="entry name" value="MALE STERILITY PROTEIN 2-RELATED"/>
    <property type="match status" value="1"/>
</dbReference>
<comment type="caution">
    <text evidence="2">The sequence shown here is derived from an EMBL/GenBank/DDBJ whole genome shotgun (WGS) entry which is preliminary data.</text>
</comment>
<dbReference type="SUPFAM" id="SSF51735">
    <property type="entry name" value="NAD(P)-binding Rossmann-fold domains"/>
    <property type="match status" value="1"/>
</dbReference>
<name>A0A480ASN4_9BURK</name>
<evidence type="ECO:0000313" key="3">
    <source>
        <dbReference type="Proteomes" id="UP000301751"/>
    </source>
</evidence>
<organism evidence="2 3">
    <name type="scientific">Pseudaquabacterium pictum</name>
    <dbReference type="NCBI Taxonomy" id="2315236"/>
    <lineage>
        <taxon>Bacteria</taxon>
        <taxon>Pseudomonadati</taxon>
        <taxon>Pseudomonadota</taxon>
        <taxon>Betaproteobacteria</taxon>
        <taxon>Burkholderiales</taxon>
        <taxon>Sphaerotilaceae</taxon>
        <taxon>Pseudaquabacterium</taxon>
    </lineage>
</organism>
<feature type="domain" description="Thioester reductase (TE)" evidence="1">
    <location>
        <begin position="6"/>
        <end position="246"/>
    </location>
</feature>
<dbReference type="GO" id="GO:0080019">
    <property type="term" value="F:alcohol-forming very long-chain fatty acyl-CoA reductase activity"/>
    <property type="evidence" value="ECO:0007669"/>
    <property type="project" value="InterPro"/>
</dbReference>
<proteinExistence type="predicted"/>
<dbReference type="Pfam" id="PF07993">
    <property type="entry name" value="NAD_binding_4"/>
    <property type="match status" value="1"/>
</dbReference>
<evidence type="ECO:0000313" key="2">
    <source>
        <dbReference type="EMBL" id="GCL64421.1"/>
    </source>
</evidence>
<dbReference type="InterPro" id="IPR026055">
    <property type="entry name" value="FAR"/>
</dbReference>